<dbReference type="Proteomes" id="UP001497480">
    <property type="component" value="Unassembled WGS sequence"/>
</dbReference>
<evidence type="ECO:0000313" key="3">
    <source>
        <dbReference type="Proteomes" id="UP001497480"/>
    </source>
</evidence>
<dbReference type="EMBL" id="CAXHTB010000015">
    <property type="protein sequence ID" value="CAL0321110.1"/>
    <property type="molecule type" value="Genomic_DNA"/>
</dbReference>
<accession>A0AAV1XHD4</accession>
<dbReference type="AlphaFoldDB" id="A0AAV1XHD4"/>
<sequence>MWAMNCTYSVYPINAVLQYHRLGNQDRINPEIPFEKVPLLAKESEIDQPHAPKNRAHDAPGVPKAHTPDAPHMDHGTHQ</sequence>
<evidence type="ECO:0000313" key="2">
    <source>
        <dbReference type="EMBL" id="CAL0321110.1"/>
    </source>
</evidence>
<evidence type="ECO:0000256" key="1">
    <source>
        <dbReference type="SAM" id="MobiDB-lite"/>
    </source>
</evidence>
<feature type="region of interest" description="Disordered" evidence="1">
    <location>
        <begin position="41"/>
        <end position="79"/>
    </location>
</feature>
<protein>
    <submittedName>
        <fullName evidence="2">Uncharacterized protein</fullName>
    </submittedName>
</protein>
<feature type="compositionally biased region" description="Basic and acidic residues" evidence="1">
    <location>
        <begin position="42"/>
        <end position="58"/>
    </location>
</feature>
<organism evidence="2 3">
    <name type="scientific">Lupinus luteus</name>
    <name type="common">European yellow lupine</name>
    <dbReference type="NCBI Taxonomy" id="3873"/>
    <lineage>
        <taxon>Eukaryota</taxon>
        <taxon>Viridiplantae</taxon>
        <taxon>Streptophyta</taxon>
        <taxon>Embryophyta</taxon>
        <taxon>Tracheophyta</taxon>
        <taxon>Spermatophyta</taxon>
        <taxon>Magnoliopsida</taxon>
        <taxon>eudicotyledons</taxon>
        <taxon>Gunneridae</taxon>
        <taxon>Pentapetalae</taxon>
        <taxon>rosids</taxon>
        <taxon>fabids</taxon>
        <taxon>Fabales</taxon>
        <taxon>Fabaceae</taxon>
        <taxon>Papilionoideae</taxon>
        <taxon>50 kb inversion clade</taxon>
        <taxon>genistoids sensu lato</taxon>
        <taxon>core genistoids</taxon>
        <taxon>Genisteae</taxon>
        <taxon>Lupinus</taxon>
    </lineage>
</organism>
<reference evidence="2 3" key="1">
    <citation type="submission" date="2024-03" db="EMBL/GenBank/DDBJ databases">
        <authorList>
            <person name="Martinez-Hernandez J."/>
        </authorList>
    </citation>
    <scope>NUCLEOTIDE SEQUENCE [LARGE SCALE GENOMIC DNA]</scope>
</reference>
<gene>
    <name evidence="2" type="ORF">LLUT_LOCUS22170</name>
</gene>
<keyword evidence="3" id="KW-1185">Reference proteome</keyword>
<comment type="caution">
    <text evidence="2">The sequence shown here is derived from an EMBL/GenBank/DDBJ whole genome shotgun (WGS) entry which is preliminary data.</text>
</comment>
<proteinExistence type="predicted"/>
<name>A0AAV1XHD4_LUPLU</name>
<feature type="compositionally biased region" description="Basic and acidic residues" evidence="1">
    <location>
        <begin position="66"/>
        <end position="79"/>
    </location>
</feature>